<dbReference type="EMBL" id="LR899013">
    <property type="protein sequence ID" value="CAD7090580.1"/>
    <property type="molecule type" value="Genomic_DNA"/>
</dbReference>
<feature type="region of interest" description="Disordered" evidence="5">
    <location>
        <begin position="32"/>
        <end position="91"/>
    </location>
</feature>
<keyword evidence="3" id="KW-0966">Cell projection</keyword>
<dbReference type="Pfam" id="PF13870">
    <property type="entry name" value="CCDC113_CCDC96_CC"/>
    <property type="match status" value="1"/>
</dbReference>
<reference evidence="7 8" key="1">
    <citation type="submission" date="2020-11" db="EMBL/GenBank/DDBJ databases">
        <authorList>
            <person name="Wallbank WR R."/>
            <person name="Pardo Diaz C."/>
            <person name="Kozak K."/>
            <person name="Martin S."/>
            <person name="Jiggins C."/>
            <person name="Moest M."/>
            <person name="Warren A I."/>
            <person name="Generalovic N T."/>
            <person name="Byers J.R.P. K."/>
            <person name="Montejo-Kovacevich G."/>
            <person name="Yen C E."/>
        </authorList>
    </citation>
    <scope>NUCLEOTIDE SEQUENCE [LARGE SCALE GENOMIC DNA]</scope>
</reference>
<keyword evidence="8" id="KW-1185">Reference proteome</keyword>
<evidence type="ECO:0000313" key="7">
    <source>
        <dbReference type="EMBL" id="CAD7090580.1"/>
    </source>
</evidence>
<sequence>MFEIGDSQETVNVSITKKFAIGFASFETLKDSVKQGPQESLEESIRQEKAEGTSESGTIYKQNVEASERSIKQEPQRSMKEETPQRSLLGSIKQQIHERMPTGSIRQEISQQNFRKSIAQVISERNLAGSIEKEIPLRSLAGSVRQEIPQQSLRESIKQRESHGMFAGSMKQGISTSGGLQGTSELSINQEKLQQTPAGSIKREKIQVTLEGSIKLAQSQRGSLRQATIQASAEGSIKEEKSQRITMGLAKSAGAQKTPGGSIKQKKLERSIAGSIKPEKSRIISQEGLKQGRFQDLPHVSVKEENSQRLLAGSITQSQELEESVFPQEQSKQSDEAQEQTKESLMDVEESYGEVDERFEEMQNIHEKSEEKFDEMLQISDESLKVFKKSKSEEVVFELLPSPDDTSGEHSGEASSSTMAEEHISEESKITKSSKYSKSSKPSKATIYSRPSRKTHTSEKSRLSSKPDDEYWIYEDDFPQFAIEGAPEETLGLDEASSARGSILTEDKSSVQFDRSSGPSISFEEKFSREKLLEAIHEMFAIRQKEERKNFLLNKKVVEYFRRKKSSRALHEDNVEIVYEFINKYRNLLLKLDLLKGQEEALKKESEQKLSELRQEHESLFQETNKSITEFNKLLRDVGITCQSSKTGLLLSEKVVEKYVRKMNLLRDQISLVRLELLKTQDRMTLVLLKTRQLEDLGDGLKVINFEQLRAETQSLSDKIEERNNELSKLRRRCNSDIHILAHVREKQFMLTNTILVQEGVLRDLQSEENSCRNYLNYIKLERDLLRKKLKEMSFDCGLLDKPALLRDYDRTIEKIAKAKLAIGKLKEEKEEILEELRAAAVRAESKLVIKSDTQKFDEALNRELANLDKLPYPRIRGNVKPARSFDLSRYRVKWKN</sequence>
<feature type="compositionally biased region" description="Basic and acidic residues" evidence="5">
    <location>
        <begin position="43"/>
        <end position="52"/>
    </location>
</feature>
<dbReference type="GO" id="GO:0036064">
    <property type="term" value="C:ciliary basal body"/>
    <property type="evidence" value="ECO:0007669"/>
    <property type="project" value="TreeGrafter"/>
</dbReference>
<feature type="region of interest" description="Disordered" evidence="5">
    <location>
        <begin position="319"/>
        <end position="374"/>
    </location>
</feature>
<feature type="region of interest" description="Disordered" evidence="5">
    <location>
        <begin position="398"/>
        <end position="464"/>
    </location>
</feature>
<evidence type="ECO:0000256" key="3">
    <source>
        <dbReference type="ARBA" id="ARBA00023273"/>
    </source>
</evidence>
<gene>
    <name evidence="7" type="ORF">HERILL_LOCUS13049</name>
</gene>
<feature type="compositionally biased region" description="Basic and acidic residues" evidence="5">
    <location>
        <begin position="332"/>
        <end position="345"/>
    </location>
</feature>
<evidence type="ECO:0000256" key="5">
    <source>
        <dbReference type="SAM" id="MobiDB-lite"/>
    </source>
</evidence>
<dbReference type="PANTHER" id="PTHR15654:SF1">
    <property type="entry name" value="COILED-COIL DOMAIN-CONTAINING PROTEIN 96"/>
    <property type="match status" value="1"/>
</dbReference>
<feature type="compositionally biased region" description="Acidic residues" evidence="5">
    <location>
        <begin position="346"/>
        <end position="359"/>
    </location>
</feature>
<feature type="compositionally biased region" description="Low complexity" evidence="5">
    <location>
        <begin position="431"/>
        <end position="444"/>
    </location>
</feature>
<dbReference type="GO" id="GO:0005930">
    <property type="term" value="C:axoneme"/>
    <property type="evidence" value="ECO:0007669"/>
    <property type="project" value="TreeGrafter"/>
</dbReference>
<evidence type="ECO:0000259" key="6">
    <source>
        <dbReference type="Pfam" id="PF13870"/>
    </source>
</evidence>
<feature type="coiled-coil region" evidence="4">
    <location>
        <begin position="809"/>
        <end position="847"/>
    </location>
</feature>
<name>A0A7R8V2Q6_HERIL</name>
<feature type="compositionally biased region" description="Polar residues" evidence="5">
    <location>
        <begin position="53"/>
        <end position="65"/>
    </location>
</feature>
<dbReference type="GO" id="GO:0060271">
    <property type="term" value="P:cilium assembly"/>
    <property type="evidence" value="ECO:0007669"/>
    <property type="project" value="TreeGrafter"/>
</dbReference>
<evidence type="ECO:0000256" key="4">
    <source>
        <dbReference type="SAM" id="Coils"/>
    </source>
</evidence>
<accession>A0A7R8V2Q6</accession>
<evidence type="ECO:0000256" key="2">
    <source>
        <dbReference type="ARBA" id="ARBA00023054"/>
    </source>
</evidence>
<feature type="compositionally biased region" description="Basic and acidic residues" evidence="5">
    <location>
        <begin position="66"/>
        <end position="84"/>
    </location>
</feature>
<dbReference type="PANTHER" id="PTHR15654">
    <property type="entry name" value="COILED-COIL DOMAIN-CONTAINING PROTEIN 113-RELATED"/>
    <property type="match status" value="1"/>
</dbReference>
<feature type="domain" description="CCDC113/CCDC96 coiled-coil" evidence="6">
    <location>
        <begin position="664"/>
        <end position="837"/>
    </location>
</feature>
<dbReference type="InParanoid" id="A0A7R8V2Q6"/>
<evidence type="ECO:0000313" key="8">
    <source>
        <dbReference type="Proteomes" id="UP000594454"/>
    </source>
</evidence>
<feature type="coiled-coil region" evidence="4">
    <location>
        <begin position="585"/>
        <end position="623"/>
    </location>
</feature>
<dbReference type="OrthoDB" id="10254794at2759"/>
<dbReference type="InterPro" id="IPR025254">
    <property type="entry name" value="CCDC113/CCDC96_CC"/>
</dbReference>
<feature type="coiled-coil region" evidence="4">
    <location>
        <begin position="706"/>
        <end position="733"/>
    </location>
</feature>
<dbReference type="InterPro" id="IPR051885">
    <property type="entry name" value="CC_CF"/>
</dbReference>
<organism evidence="7 8">
    <name type="scientific">Hermetia illucens</name>
    <name type="common">Black soldier fly</name>
    <dbReference type="NCBI Taxonomy" id="343691"/>
    <lineage>
        <taxon>Eukaryota</taxon>
        <taxon>Metazoa</taxon>
        <taxon>Ecdysozoa</taxon>
        <taxon>Arthropoda</taxon>
        <taxon>Hexapoda</taxon>
        <taxon>Insecta</taxon>
        <taxon>Pterygota</taxon>
        <taxon>Neoptera</taxon>
        <taxon>Endopterygota</taxon>
        <taxon>Diptera</taxon>
        <taxon>Brachycera</taxon>
        <taxon>Stratiomyomorpha</taxon>
        <taxon>Stratiomyidae</taxon>
        <taxon>Hermetiinae</taxon>
        <taxon>Hermetia</taxon>
    </lineage>
</organism>
<feature type="compositionally biased region" description="Basic and acidic residues" evidence="5">
    <location>
        <begin position="360"/>
        <end position="374"/>
    </location>
</feature>
<evidence type="ECO:0000256" key="1">
    <source>
        <dbReference type="ARBA" id="ARBA00004138"/>
    </source>
</evidence>
<comment type="subcellular location">
    <subcellularLocation>
        <location evidence="1">Cell projection</location>
        <location evidence="1">Cilium</location>
    </subcellularLocation>
</comment>
<feature type="compositionally biased region" description="Basic and acidic residues" evidence="5">
    <location>
        <begin position="420"/>
        <end position="430"/>
    </location>
</feature>
<protein>
    <recommendedName>
        <fullName evidence="6">CCDC113/CCDC96 coiled-coil domain-containing protein</fullName>
    </recommendedName>
</protein>
<dbReference type="Proteomes" id="UP000594454">
    <property type="component" value="Chromosome 5"/>
</dbReference>
<dbReference type="AlphaFoldDB" id="A0A7R8V2Q6"/>
<keyword evidence="2 4" id="KW-0175">Coiled coil</keyword>
<proteinExistence type="predicted"/>
<feature type="region of interest" description="Disordered" evidence="5">
    <location>
        <begin position="249"/>
        <end position="290"/>
    </location>
</feature>